<evidence type="ECO:0000313" key="3">
    <source>
        <dbReference type="Proteomes" id="UP000285310"/>
    </source>
</evidence>
<reference evidence="2 3" key="1">
    <citation type="submission" date="2013-10" db="EMBL/GenBank/DDBJ databases">
        <title>Salinisphaera japonica YTM-1 Genome Sequencing.</title>
        <authorList>
            <person name="Lai Q."/>
            <person name="Li C."/>
            <person name="Shao Z."/>
        </authorList>
    </citation>
    <scope>NUCLEOTIDE SEQUENCE [LARGE SCALE GENOMIC DNA]</scope>
    <source>
        <strain evidence="2 3">YTM-1</strain>
    </source>
</reference>
<dbReference type="OrthoDB" id="7068508at2"/>
<gene>
    <name evidence="2" type="ORF">SAJA_13835</name>
</gene>
<accession>A0A423PH02</accession>
<dbReference type="AlphaFoldDB" id="A0A423PH02"/>
<feature type="region of interest" description="Disordered" evidence="1">
    <location>
        <begin position="64"/>
        <end position="158"/>
    </location>
</feature>
<keyword evidence="3" id="KW-1185">Reference proteome</keyword>
<sequence>MSAEDNLVEANPCKLRNGNWGAKTAEPVEAGDTVQVVTRAGKTWRADITTVVWTDGTVCICETASQGSAPAAGKSAAPKKPAADKKSATPPAADGPAPVEAEAEAYGTPAYTADAPPTTVDSQSDELDAMADSAAADSDDDDFMAAYDELEKSETGRG</sequence>
<protein>
    <submittedName>
        <fullName evidence="2">Uncharacterized protein</fullName>
    </submittedName>
</protein>
<name>A0A423PH02_9GAMM</name>
<comment type="caution">
    <text evidence="2">The sequence shown here is derived from an EMBL/GenBank/DDBJ whole genome shotgun (WGS) entry which is preliminary data.</text>
</comment>
<feature type="compositionally biased region" description="Low complexity" evidence="1">
    <location>
        <begin position="64"/>
        <end position="80"/>
    </location>
</feature>
<evidence type="ECO:0000313" key="2">
    <source>
        <dbReference type="EMBL" id="ROO24892.1"/>
    </source>
</evidence>
<evidence type="ECO:0000256" key="1">
    <source>
        <dbReference type="SAM" id="MobiDB-lite"/>
    </source>
</evidence>
<dbReference type="InParanoid" id="A0A423PH02"/>
<dbReference type="Proteomes" id="UP000285310">
    <property type="component" value="Unassembled WGS sequence"/>
</dbReference>
<feature type="compositionally biased region" description="Low complexity" evidence="1">
    <location>
        <begin position="105"/>
        <end position="119"/>
    </location>
</feature>
<organism evidence="2 3">
    <name type="scientific">Salinisphaera japonica YTM-1</name>
    <dbReference type="NCBI Taxonomy" id="1209778"/>
    <lineage>
        <taxon>Bacteria</taxon>
        <taxon>Pseudomonadati</taxon>
        <taxon>Pseudomonadota</taxon>
        <taxon>Gammaproteobacteria</taxon>
        <taxon>Salinisphaerales</taxon>
        <taxon>Salinisphaeraceae</taxon>
        <taxon>Salinisphaera</taxon>
    </lineage>
</organism>
<dbReference type="RefSeq" id="WP_123659210.1">
    <property type="nucleotide sequence ID" value="NZ_AYKG01000056.1"/>
</dbReference>
<proteinExistence type="predicted"/>
<feature type="compositionally biased region" description="Basic and acidic residues" evidence="1">
    <location>
        <begin position="149"/>
        <end position="158"/>
    </location>
</feature>
<dbReference type="EMBL" id="AYKG01000056">
    <property type="protein sequence ID" value="ROO24892.1"/>
    <property type="molecule type" value="Genomic_DNA"/>
</dbReference>